<evidence type="ECO:0000256" key="10">
    <source>
        <dbReference type="SAM" id="MobiDB-lite"/>
    </source>
</evidence>
<evidence type="ECO:0000256" key="8">
    <source>
        <dbReference type="ARBA" id="ARBA00022989"/>
    </source>
</evidence>
<keyword evidence="8" id="KW-1133">Transmembrane helix</keyword>
<organism evidence="12 13">
    <name type="scientific">Cohaesibacter gelatinilyticus</name>
    <dbReference type="NCBI Taxonomy" id="372072"/>
    <lineage>
        <taxon>Bacteria</taxon>
        <taxon>Pseudomonadati</taxon>
        <taxon>Pseudomonadota</taxon>
        <taxon>Alphaproteobacteria</taxon>
        <taxon>Hyphomicrobiales</taxon>
        <taxon>Cohaesibacteraceae</taxon>
    </lineage>
</organism>
<reference evidence="12 13" key="1">
    <citation type="submission" date="2017-09" db="EMBL/GenBank/DDBJ databases">
        <authorList>
            <person name="Ehlers B."/>
            <person name="Leendertz F.H."/>
        </authorList>
    </citation>
    <scope>NUCLEOTIDE SEQUENCE [LARGE SCALE GENOMIC DNA]</scope>
    <source>
        <strain evidence="12 13">DSM 18289</strain>
    </source>
</reference>
<dbReference type="GO" id="GO:0005886">
    <property type="term" value="C:plasma membrane"/>
    <property type="evidence" value="ECO:0007669"/>
    <property type="project" value="UniProtKB-SubCell"/>
</dbReference>
<feature type="compositionally biased region" description="Basic residues" evidence="10">
    <location>
        <begin position="144"/>
        <end position="197"/>
    </location>
</feature>
<gene>
    <name evidence="12" type="ORF">SAMN06265368_3697</name>
</gene>
<dbReference type="InterPro" id="IPR006260">
    <property type="entry name" value="TonB/TolA_C"/>
</dbReference>
<dbReference type="Gene3D" id="3.30.1150.10">
    <property type="match status" value="1"/>
</dbReference>
<accession>A0A285PL48</accession>
<evidence type="ECO:0000256" key="1">
    <source>
        <dbReference type="ARBA" id="ARBA00004383"/>
    </source>
</evidence>
<evidence type="ECO:0000313" key="12">
    <source>
        <dbReference type="EMBL" id="SNZ20591.1"/>
    </source>
</evidence>
<dbReference type="SUPFAM" id="SSF74653">
    <property type="entry name" value="TolA/TonB C-terminal domain"/>
    <property type="match status" value="1"/>
</dbReference>
<keyword evidence="3" id="KW-0813">Transport</keyword>
<proteinExistence type="inferred from homology"/>
<keyword evidence="6" id="KW-0812">Transmembrane</keyword>
<evidence type="ECO:0000256" key="4">
    <source>
        <dbReference type="ARBA" id="ARBA00022475"/>
    </source>
</evidence>
<evidence type="ECO:0000256" key="5">
    <source>
        <dbReference type="ARBA" id="ARBA00022519"/>
    </source>
</evidence>
<dbReference type="NCBIfam" id="TIGR01352">
    <property type="entry name" value="tonB_Cterm"/>
    <property type="match status" value="1"/>
</dbReference>
<name>A0A285PL48_9HYPH</name>
<dbReference type="RefSeq" id="WP_097154960.1">
    <property type="nucleotide sequence ID" value="NZ_OBEL01000005.1"/>
</dbReference>
<feature type="domain" description="TonB C-terminal" evidence="11">
    <location>
        <begin position="226"/>
        <end position="319"/>
    </location>
</feature>
<evidence type="ECO:0000256" key="7">
    <source>
        <dbReference type="ARBA" id="ARBA00022927"/>
    </source>
</evidence>
<feature type="region of interest" description="Disordered" evidence="10">
    <location>
        <begin position="138"/>
        <end position="232"/>
    </location>
</feature>
<sequence length="319" mass="34993">MRNLGLTIFALVSLVVHVTAATMFLNGPEKAMEERGAGVAALEMGSLFDSAEQEAVEASELKTVKPTPRTLEQTPVDRAIPVKTFVQETVQPKQAQRIEPKPIKVSQATDLAEPLVEELTANEALAKPEIFKPREIKPVETKQVKPRKKIKEVKATKPKPVKKVTPKKKKKKTKPKRKSVKTAKKKQNARKASKASRKGGEIASKRGRKNATGGNGGKSRTANGKALTTNYKGKVRRKIIRKKRSLGRRHKGTAVIRFTVSANGRMSGLRLTRSSGNARVDKEALAMARRAAPFPAFPAGMPRNAKQFTVPIKFTGGRR</sequence>
<dbReference type="GO" id="GO:0055085">
    <property type="term" value="P:transmembrane transport"/>
    <property type="evidence" value="ECO:0007669"/>
    <property type="project" value="InterPro"/>
</dbReference>
<dbReference type="OrthoDB" id="8448705at2"/>
<keyword evidence="5" id="KW-0997">Cell inner membrane</keyword>
<keyword evidence="7" id="KW-0653">Protein transport</keyword>
<dbReference type="InterPro" id="IPR037682">
    <property type="entry name" value="TonB_C"/>
</dbReference>
<keyword evidence="4" id="KW-1003">Cell membrane</keyword>
<keyword evidence="13" id="KW-1185">Reference proteome</keyword>
<evidence type="ECO:0000256" key="6">
    <source>
        <dbReference type="ARBA" id="ARBA00022692"/>
    </source>
</evidence>
<dbReference type="Proteomes" id="UP000219439">
    <property type="component" value="Unassembled WGS sequence"/>
</dbReference>
<feature type="compositionally biased region" description="Polar residues" evidence="10">
    <location>
        <begin position="218"/>
        <end position="231"/>
    </location>
</feature>
<dbReference type="EMBL" id="OBEL01000005">
    <property type="protein sequence ID" value="SNZ20591.1"/>
    <property type="molecule type" value="Genomic_DNA"/>
</dbReference>
<keyword evidence="9" id="KW-0472">Membrane</keyword>
<dbReference type="InterPro" id="IPR051045">
    <property type="entry name" value="TonB-dependent_transducer"/>
</dbReference>
<evidence type="ECO:0000256" key="2">
    <source>
        <dbReference type="ARBA" id="ARBA00006555"/>
    </source>
</evidence>
<comment type="similarity">
    <text evidence="2">Belongs to the TonB family.</text>
</comment>
<dbReference type="PANTHER" id="PTHR33446">
    <property type="entry name" value="PROTEIN TONB-RELATED"/>
    <property type="match status" value="1"/>
</dbReference>
<protein>
    <submittedName>
        <fullName evidence="12">Protein TonB</fullName>
    </submittedName>
</protein>
<evidence type="ECO:0000259" key="11">
    <source>
        <dbReference type="PROSITE" id="PS52015"/>
    </source>
</evidence>
<dbReference type="AlphaFoldDB" id="A0A285PL48"/>
<evidence type="ECO:0000256" key="9">
    <source>
        <dbReference type="ARBA" id="ARBA00023136"/>
    </source>
</evidence>
<dbReference type="GO" id="GO:0015031">
    <property type="term" value="P:protein transport"/>
    <property type="evidence" value="ECO:0007669"/>
    <property type="project" value="UniProtKB-KW"/>
</dbReference>
<evidence type="ECO:0000256" key="3">
    <source>
        <dbReference type="ARBA" id="ARBA00022448"/>
    </source>
</evidence>
<dbReference type="Pfam" id="PF03544">
    <property type="entry name" value="TonB_C"/>
    <property type="match status" value="1"/>
</dbReference>
<dbReference type="PROSITE" id="PS52015">
    <property type="entry name" value="TONB_CTD"/>
    <property type="match status" value="1"/>
</dbReference>
<evidence type="ECO:0000313" key="13">
    <source>
        <dbReference type="Proteomes" id="UP000219439"/>
    </source>
</evidence>
<comment type="subcellular location">
    <subcellularLocation>
        <location evidence="1">Cell inner membrane</location>
        <topology evidence="1">Single-pass membrane protein</topology>
        <orientation evidence="1">Periplasmic side</orientation>
    </subcellularLocation>
</comment>